<feature type="non-terminal residue" evidence="1">
    <location>
        <position position="192"/>
    </location>
</feature>
<reference evidence="1" key="2">
    <citation type="journal article" date="2014" name="ISME J.">
        <title>Microbial stratification in low pH oxic and suboxic macroscopic growths along an acid mine drainage.</title>
        <authorList>
            <person name="Mendez-Garcia C."/>
            <person name="Mesa V."/>
            <person name="Sprenger R.R."/>
            <person name="Richter M."/>
            <person name="Diez M.S."/>
            <person name="Solano J."/>
            <person name="Bargiela R."/>
            <person name="Golyshina O.V."/>
            <person name="Manteca A."/>
            <person name="Ramos J.L."/>
            <person name="Gallego J.R."/>
            <person name="Llorente I."/>
            <person name="Martins Dos Santos V.A."/>
            <person name="Jensen O.N."/>
            <person name="Pelaez A.I."/>
            <person name="Sanchez J."/>
            <person name="Ferrer M."/>
        </authorList>
    </citation>
    <scope>NUCLEOTIDE SEQUENCE</scope>
</reference>
<protein>
    <submittedName>
        <fullName evidence="1">Uncharacterized protein</fullName>
    </submittedName>
</protein>
<proteinExistence type="predicted"/>
<reference evidence="1" key="1">
    <citation type="submission" date="2013-08" db="EMBL/GenBank/DDBJ databases">
        <authorList>
            <person name="Mendez C."/>
            <person name="Richter M."/>
            <person name="Ferrer M."/>
            <person name="Sanchez J."/>
        </authorList>
    </citation>
    <scope>NUCLEOTIDE SEQUENCE</scope>
</reference>
<accession>T0ZY53</accession>
<sequence>RATHVSLRWSPLALLAWDLHVDRLAIDQVDVLRRPARSRSSRAHGPAHMPAIDIDHFRIHTLQLEPAAAGTLARLSVRGSLHYRSMSDARATLLARRTNGMGLYTLRLRTTPSTVDARVTLEEPADGPLQHWLNLPGLGPLALEASIEGPPHAETLRLNAHAGKLLAKAHGTIDLGRRSADLTYAITSPAMH</sequence>
<name>T0ZY53_9ZZZZ</name>
<organism evidence="1">
    <name type="scientific">mine drainage metagenome</name>
    <dbReference type="NCBI Taxonomy" id="410659"/>
    <lineage>
        <taxon>unclassified sequences</taxon>
        <taxon>metagenomes</taxon>
        <taxon>ecological metagenomes</taxon>
    </lineage>
</organism>
<comment type="caution">
    <text evidence="1">The sequence shown here is derived from an EMBL/GenBank/DDBJ whole genome shotgun (WGS) entry which is preliminary data.</text>
</comment>
<dbReference type="AlphaFoldDB" id="T0ZY53"/>
<dbReference type="EMBL" id="AUZZ01005502">
    <property type="protein sequence ID" value="EQD49498.1"/>
    <property type="molecule type" value="Genomic_DNA"/>
</dbReference>
<evidence type="ECO:0000313" key="1">
    <source>
        <dbReference type="EMBL" id="EQD49498.1"/>
    </source>
</evidence>
<gene>
    <name evidence="1" type="ORF">B2A_07670</name>
</gene>
<feature type="non-terminal residue" evidence="1">
    <location>
        <position position="1"/>
    </location>
</feature>